<dbReference type="SUPFAM" id="SSF103481">
    <property type="entry name" value="Multidrug resistance efflux transporter EmrE"/>
    <property type="match status" value="2"/>
</dbReference>
<evidence type="ECO:0000256" key="2">
    <source>
        <dbReference type="ARBA" id="ARBA00007362"/>
    </source>
</evidence>
<dbReference type="Proteomes" id="UP001501727">
    <property type="component" value="Unassembled WGS sequence"/>
</dbReference>
<accession>A0ABP7MJU6</accession>
<evidence type="ECO:0000259" key="7">
    <source>
        <dbReference type="Pfam" id="PF00892"/>
    </source>
</evidence>
<keyword evidence="3 6" id="KW-0812">Transmembrane</keyword>
<feature type="transmembrane region" description="Helical" evidence="6">
    <location>
        <begin position="99"/>
        <end position="116"/>
    </location>
</feature>
<dbReference type="RefSeq" id="WP_344759688.1">
    <property type="nucleotide sequence ID" value="NZ_BAAAZU010000009.1"/>
</dbReference>
<protein>
    <submittedName>
        <fullName evidence="8">DMT family transporter</fullName>
    </submittedName>
</protein>
<proteinExistence type="inferred from homology"/>
<comment type="subcellular location">
    <subcellularLocation>
        <location evidence="1">Membrane</location>
        <topology evidence="1">Multi-pass membrane protein</topology>
    </subcellularLocation>
</comment>
<dbReference type="InterPro" id="IPR000620">
    <property type="entry name" value="EamA_dom"/>
</dbReference>
<organism evidence="8 9">
    <name type="scientific">Luteimonas lutimaris</name>
    <dbReference type="NCBI Taxonomy" id="698645"/>
    <lineage>
        <taxon>Bacteria</taxon>
        <taxon>Pseudomonadati</taxon>
        <taxon>Pseudomonadota</taxon>
        <taxon>Gammaproteobacteria</taxon>
        <taxon>Lysobacterales</taxon>
        <taxon>Lysobacteraceae</taxon>
        <taxon>Luteimonas</taxon>
    </lineage>
</organism>
<comment type="similarity">
    <text evidence="2">Belongs to the EamA transporter family.</text>
</comment>
<evidence type="ECO:0000256" key="4">
    <source>
        <dbReference type="ARBA" id="ARBA00022989"/>
    </source>
</evidence>
<feature type="transmembrane region" description="Helical" evidence="6">
    <location>
        <begin position="211"/>
        <end position="230"/>
    </location>
</feature>
<feature type="transmembrane region" description="Helical" evidence="6">
    <location>
        <begin position="37"/>
        <end position="55"/>
    </location>
</feature>
<feature type="domain" description="EamA" evidence="7">
    <location>
        <begin position="152"/>
        <end position="284"/>
    </location>
</feature>
<keyword evidence="4 6" id="KW-1133">Transmembrane helix</keyword>
<keyword evidence="9" id="KW-1185">Reference proteome</keyword>
<comment type="caution">
    <text evidence="8">The sequence shown here is derived from an EMBL/GenBank/DDBJ whole genome shotgun (WGS) entry which is preliminary data.</text>
</comment>
<dbReference type="Pfam" id="PF00892">
    <property type="entry name" value="EamA"/>
    <property type="match status" value="2"/>
</dbReference>
<feature type="transmembrane region" description="Helical" evidence="6">
    <location>
        <begin position="145"/>
        <end position="167"/>
    </location>
</feature>
<evidence type="ECO:0000256" key="1">
    <source>
        <dbReference type="ARBA" id="ARBA00004141"/>
    </source>
</evidence>
<feature type="domain" description="EamA" evidence="7">
    <location>
        <begin position="9"/>
        <end position="139"/>
    </location>
</feature>
<dbReference type="InterPro" id="IPR037185">
    <property type="entry name" value="EmrE-like"/>
</dbReference>
<dbReference type="InterPro" id="IPR050638">
    <property type="entry name" value="AA-Vitamin_Transporters"/>
</dbReference>
<dbReference type="EMBL" id="BAAAZU010000009">
    <property type="protein sequence ID" value="GAA3924791.1"/>
    <property type="molecule type" value="Genomic_DNA"/>
</dbReference>
<keyword evidence="5 6" id="KW-0472">Membrane</keyword>
<feature type="transmembrane region" description="Helical" evidence="6">
    <location>
        <begin position="123"/>
        <end position="139"/>
    </location>
</feature>
<dbReference type="PANTHER" id="PTHR32322">
    <property type="entry name" value="INNER MEMBRANE TRANSPORTER"/>
    <property type="match status" value="1"/>
</dbReference>
<feature type="transmembrane region" description="Helical" evidence="6">
    <location>
        <begin position="268"/>
        <end position="285"/>
    </location>
</feature>
<evidence type="ECO:0000313" key="9">
    <source>
        <dbReference type="Proteomes" id="UP001501727"/>
    </source>
</evidence>
<evidence type="ECO:0000256" key="6">
    <source>
        <dbReference type="SAM" id="Phobius"/>
    </source>
</evidence>
<evidence type="ECO:0000313" key="8">
    <source>
        <dbReference type="EMBL" id="GAA3924791.1"/>
    </source>
</evidence>
<feature type="transmembrane region" description="Helical" evidence="6">
    <location>
        <begin position="67"/>
        <end position="87"/>
    </location>
</feature>
<gene>
    <name evidence="8" type="ORF">GCM10022229_18350</name>
</gene>
<feature type="transmembrane region" description="Helical" evidence="6">
    <location>
        <begin position="179"/>
        <end position="199"/>
    </location>
</feature>
<evidence type="ECO:0000256" key="5">
    <source>
        <dbReference type="ARBA" id="ARBA00023136"/>
    </source>
</evidence>
<reference evidence="9" key="1">
    <citation type="journal article" date="2019" name="Int. J. Syst. Evol. Microbiol.">
        <title>The Global Catalogue of Microorganisms (GCM) 10K type strain sequencing project: providing services to taxonomists for standard genome sequencing and annotation.</title>
        <authorList>
            <consortium name="The Broad Institute Genomics Platform"/>
            <consortium name="The Broad Institute Genome Sequencing Center for Infectious Disease"/>
            <person name="Wu L."/>
            <person name="Ma J."/>
        </authorList>
    </citation>
    <scope>NUCLEOTIDE SEQUENCE [LARGE SCALE GENOMIC DNA]</scope>
    <source>
        <strain evidence="9">JCM 16916</strain>
    </source>
</reference>
<evidence type="ECO:0000256" key="3">
    <source>
        <dbReference type="ARBA" id="ARBA00022692"/>
    </source>
</evidence>
<dbReference type="PANTHER" id="PTHR32322:SF2">
    <property type="entry name" value="EAMA DOMAIN-CONTAINING PROTEIN"/>
    <property type="match status" value="1"/>
</dbReference>
<feature type="transmembrane region" description="Helical" evidence="6">
    <location>
        <begin position="242"/>
        <end position="262"/>
    </location>
</feature>
<sequence>MPKPVQRNAVLALLLLAAIWSYNWIVMKQVLRWSGPFEFSAWRYALGTLVLFAALRLRGVSLRPPPLLPVLLVGLSQTMAFQALVQWALVDGGAGKTALLAYMMPFWAVPVAWLALRERPTGLQLASIAVALAGLLLVLEPWHGLGVPGSAALAIGGGACWAIGMVLSKRLFQRGEAGLLSLTAWQMLVGSLGLVVIAACVDERGIEWNVSFVAALAYNAVLASGLAWLLWSYVVERVPTSVAGLSSLLVPVLGVLLAWVLLGEAPSLSEAAGIALVAVALLVVGTRGKRDGDAATVRKPPQRDHERA</sequence>
<name>A0ABP7MJU6_9GAMM</name>